<proteinExistence type="predicted"/>
<evidence type="ECO:0000313" key="1">
    <source>
        <dbReference type="EMBL" id="KAH3677882.1"/>
    </source>
</evidence>
<organism evidence="1 2">
    <name type="scientific">Ogataea polymorpha</name>
    <dbReference type="NCBI Taxonomy" id="460523"/>
    <lineage>
        <taxon>Eukaryota</taxon>
        <taxon>Fungi</taxon>
        <taxon>Dikarya</taxon>
        <taxon>Ascomycota</taxon>
        <taxon>Saccharomycotina</taxon>
        <taxon>Pichiomycetes</taxon>
        <taxon>Pichiales</taxon>
        <taxon>Pichiaceae</taxon>
        <taxon>Ogataea</taxon>
    </lineage>
</organism>
<keyword evidence="2" id="KW-1185">Reference proteome</keyword>
<dbReference type="AlphaFoldDB" id="A0A9P8PT55"/>
<name>A0A9P8PT55_9ASCO</name>
<dbReference type="Proteomes" id="UP000788993">
    <property type="component" value="Unassembled WGS sequence"/>
</dbReference>
<accession>A0A9P8PT55</accession>
<comment type="caution">
    <text evidence="1">The sequence shown here is derived from an EMBL/GenBank/DDBJ whole genome shotgun (WGS) entry which is preliminary data.</text>
</comment>
<protein>
    <submittedName>
        <fullName evidence="1">Uncharacterized protein</fullName>
    </submittedName>
</protein>
<evidence type="ECO:0000313" key="2">
    <source>
        <dbReference type="Proteomes" id="UP000788993"/>
    </source>
</evidence>
<gene>
    <name evidence="1" type="ORF">OGATHE_000536</name>
</gene>
<reference evidence="1" key="2">
    <citation type="submission" date="2021-01" db="EMBL/GenBank/DDBJ databases">
        <authorList>
            <person name="Schikora-Tamarit M.A."/>
        </authorList>
    </citation>
    <scope>NUCLEOTIDE SEQUENCE</scope>
    <source>
        <strain evidence="1">NCAIM Y.01608</strain>
    </source>
</reference>
<sequence length="102" mass="11093">MDTSAPAERASMKALVPDLAMVPRFLTNSALVIPIPESLISRIFCSGFGVILMKSSGSVSSTDGSDRAWYLILSSASEAFEINSLRKISLFEYTVLMNKDIN</sequence>
<dbReference type="EMBL" id="JAEUBD010000095">
    <property type="protein sequence ID" value="KAH3677882.1"/>
    <property type="molecule type" value="Genomic_DNA"/>
</dbReference>
<reference evidence="1" key="1">
    <citation type="journal article" date="2021" name="Open Biol.">
        <title>Shared evolutionary footprints suggest mitochondrial oxidative damage underlies multiple complex I losses in fungi.</title>
        <authorList>
            <person name="Schikora-Tamarit M.A."/>
            <person name="Marcet-Houben M."/>
            <person name="Nosek J."/>
            <person name="Gabaldon T."/>
        </authorList>
    </citation>
    <scope>NUCLEOTIDE SEQUENCE</scope>
    <source>
        <strain evidence="1">NCAIM Y.01608</strain>
    </source>
</reference>